<dbReference type="CDD" id="cd06558">
    <property type="entry name" value="crotonase-like"/>
    <property type="match status" value="1"/>
</dbReference>
<name>A0ABU2JE61_9ACTN</name>
<dbReference type="Pfam" id="PF00378">
    <property type="entry name" value="ECH_1"/>
    <property type="match status" value="1"/>
</dbReference>
<dbReference type="InterPro" id="IPR014748">
    <property type="entry name" value="Enoyl-CoA_hydra_C"/>
</dbReference>
<dbReference type="EMBL" id="JAVREH010000022">
    <property type="protein sequence ID" value="MDT0262759.1"/>
    <property type="molecule type" value="Genomic_DNA"/>
</dbReference>
<dbReference type="PANTHER" id="PTHR43459:SF1">
    <property type="entry name" value="EG:BACN32G11.4 PROTEIN"/>
    <property type="match status" value="1"/>
</dbReference>
<keyword evidence="3" id="KW-1185">Reference proteome</keyword>
<evidence type="ECO:0000313" key="3">
    <source>
        <dbReference type="Proteomes" id="UP001183176"/>
    </source>
</evidence>
<dbReference type="PANTHER" id="PTHR43459">
    <property type="entry name" value="ENOYL-COA HYDRATASE"/>
    <property type="match status" value="1"/>
</dbReference>
<dbReference type="RefSeq" id="WP_311423905.1">
    <property type="nucleotide sequence ID" value="NZ_JAVREH010000022.1"/>
</dbReference>
<dbReference type="Gene3D" id="1.10.12.10">
    <property type="entry name" value="Lyase 2-enoyl-coa Hydratase, Chain A, domain 2"/>
    <property type="match status" value="1"/>
</dbReference>
<proteinExistence type="inferred from homology"/>
<dbReference type="Proteomes" id="UP001183176">
    <property type="component" value="Unassembled WGS sequence"/>
</dbReference>
<dbReference type="Gene3D" id="3.90.226.10">
    <property type="entry name" value="2-enoyl-CoA Hydratase, Chain A, domain 1"/>
    <property type="match status" value="1"/>
</dbReference>
<dbReference type="InterPro" id="IPR001753">
    <property type="entry name" value="Enoyl-CoA_hydra/iso"/>
</dbReference>
<evidence type="ECO:0000256" key="1">
    <source>
        <dbReference type="ARBA" id="ARBA00005254"/>
    </source>
</evidence>
<comment type="similarity">
    <text evidence="1">Belongs to the enoyl-CoA hydratase/isomerase family.</text>
</comment>
<dbReference type="InterPro" id="IPR029045">
    <property type="entry name" value="ClpP/crotonase-like_dom_sf"/>
</dbReference>
<protein>
    <submittedName>
        <fullName evidence="2">Enoyl-CoA hydratase-related protein</fullName>
    </submittedName>
</protein>
<comment type="caution">
    <text evidence="2">The sequence shown here is derived from an EMBL/GenBank/DDBJ whole genome shotgun (WGS) entry which is preliminary data.</text>
</comment>
<organism evidence="2 3">
    <name type="scientific">Jatrophihabitans lederbergiae</name>
    <dbReference type="NCBI Taxonomy" id="3075547"/>
    <lineage>
        <taxon>Bacteria</taxon>
        <taxon>Bacillati</taxon>
        <taxon>Actinomycetota</taxon>
        <taxon>Actinomycetes</taxon>
        <taxon>Jatrophihabitantales</taxon>
        <taxon>Jatrophihabitantaceae</taxon>
        <taxon>Jatrophihabitans</taxon>
    </lineage>
</organism>
<gene>
    <name evidence="2" type="ORF">RM423_15285</name>
</gene>
<evidence type="ECO:0000313" key="2">
    <source>
        <dbReference type="EMBL" id="MDT0262759.1"/>
    </source>
</evidence>
<dbReference type="SUPFAM" id="SSF52096">
    <property type="entry name" value="ClpP/crotonase"/>
    <property type="match status" value="1"/>
</dbReference>
<sequence length="263" mass="27853">MLDRDDSAVRVTVNDGVAEVVLASAATRNALSLGLATEMRDGMESVCNAPGVRVIVLRSEGSIFSVGGDLKAFRSAPMGANLNDVVARPIHETIELMNNARQPVVCAVQGSVGGGAVGLVLAADISVMAETAVFRMGYTGSGLSPDCAVSWYLPRLAGLPIALDLLLTNRRVSAEEALRLGMISRVTAEESLESTIADIVAGMARIPFETLSETKRLTRRSMITDLHSQLDDEARTIGRLGDTSDTREAIAAFLDKRPPVLSS</sequence>
<reference evidence="3" key="1">
    <citation type="submission" date="2023-07" db="EMBL/GenBank/DDBJ databases">
        <title>30 novel species of actinomycetes from the DSMZ collection.</title>
        <authorList>
            <person name="Nouioui I."/>
        </authorList>
    </citation>
    <scope>NUCLEOTIDE SEQUENCE [LARGE SCALE GENOMIC DNA]</scope>
    <source>
        <strain evidence="3">DSM 44399</strain>
    </source>
</reference>
<accession>A0ABU2JE61</accession>